<dbReference type="Pfam" id="PF17482">
    <property type="entry name" value="Phage_sheath_1C"/>
    <property type="match status" value="1"/>
</dbReference>
<feature type="domain" description="Tail sheath protein C-terminal" evidence="3">
    <location>
        <begin position="648"/>
        <end position="751"/>
    </location>
</feature>
<accession>I3ZHN3</accession>
<dbReference type="RefSeq" id="WP_014786172.1">
    <property type="nucleotide sequence ID" value="NC_018014.1"/>
</dbReference>
<organism evidence="4 5">
    <name type="scientific">Terriglobus roseus (strain DSM 18391 / NRRL B-41598 / KBS 63)</name>
    <dbReference type="NCBI Taxonomy" id="926566"/>
    <lineage>
        <taxon>Bacteria</taxon>
        <taxon>Pseudomonadati</taxon>
        <taxon>Acidobacteriota</taxon>
        <taxon>Terriglobia</taxon>
        <taxon>Terriglobales</taxon>
        <taxon>Acidobacteriaceae</taxon>
        <taxon>Terriglobus</taxon>
    </lineage>
</organism>
<comment type="similarity">
    <text evidence="1">Belongs to the myoviridae tail sheath protein family.</text>
</comment>
<dbReference type="PATRIC" id="fig|926566.3.peg.2477"/>
<name>I3ZHN3_TERRK</name>
<evidence type="ECO:0000259" key="3">
    <source>
        <dbReference type="Pfam" id="PF17482"/>
    </source>
</evidence>
<proteinExistence type="inferred from homology"/>
<dbReference type="STRING" id="926566.Terro_2504"/>
<feature type="domain" description="Tail sheath protein subtilisin-like" evidence="2">
    <location>
        <begin position="480"/>
        <end position="639"/>
    </location>
</feature>
<dbReference type="Gene3D" id="3.40.50.11780">
    <property type="match status" value="2"/>
</dbReference>
<keyword evidence="5" id="KW-1185">Reference proteome</keyword>
<dbReference type="InterPro" id="IPR020287">
    <property type="entry name" value="Tail_sheath_C"/>
</dbReference>
<dbReference type="Proteomes" id="UP000006056">
    <property type="component" value="Chromosome"/>
</dbReference>
<dbReference type="InterPro" id="IPR035089">
    <property type="entry name" value="Phage_sheath_subtilisin"/>
</dbReference>
<evidence type="ECO:0000313" key="4">
    <source>
        <dbReference type="EMBL" id="AFL88751.1"/>
    </source>
</evidence>
<dbReference type="eggNOG" id="COG3497">
    <property type="taxonomic scope" value="Bacteria"/>
</dbReference>
<protein>
    <submittedName>
        <fullName evidence="4">Phage tail sheath protein FI</fullName>
    </submittedName>
</protein>
<dbReference type="PANTHER" id="PTHR35861">
    <property type="match status" value="1"/>
</dbReference>
<sequence>MPATTTFPGVYLERLPSGVRSIAGVSTSVAAFLGEASRGTVGVATQIFNFTDFTREFGGLVSKYDLGYAVRQFFMNGGSEAWIVRVAANAVQASVPLTATGGATVLTLTALDAGDFGNGITVTVDWKTPSPGSTFNLTLATADGTSVESYSGLSMNSQDAKFVEKALASSQLVKATRAAGLAFPNPGTSTSGVVADTTAALTPPAGQPPRTDLRIVVDGLPVITISLNAAAVSGGIGAVASAIQTQVVGISTNPSLKNFTCKPNGSNDRLILTSGTTGENSSVMVLQGATRDAAAALKLGVASGGTEVDGTSALRPKPTPDPGVLRGAAITTATALDTLPKADTHQLQLVLDGGVADTVDLISGGLAAGADLKTKLQDMATRLQDAVQALRSTAAYTGFTAKVDDSGANPLLVLTSGTRGPGSSVSVLAAGADTFANTLGLLTGITATPGTTKALAGGSAQDVSPSTVYSSYVPSGTARQGLSALEEVQSFNLLIMPGITDSATLADAAAYCQARSAFLIADAPFDTGIQHMVTAISGPSLPKSINAAVYYPYFFISDPLNGGANRRMPPSGAIAGIYARTDTTRGVWKAPAGTDASVVGALGVEYTLTDSQNGALNPLGVNCIRSLPTFGIVSWGARTLRGSNAEANEYKYVPVSRTALFIEQSLYHGLQWVVFEPNDETLWSQIRLNVGAFMQGLFKQGAFAGVSADQAYFVECSSETTTSTDQSLGRVNVIVGFAPLRPAEFVIIQLQQIAGQAAS</sequence>
<reference evidence="4 5" key="1">
    <citation type="submission" date="2012-06" db="EMBL/GenBank/DDBJ databases">
        <title>Complete genome of Terriglobus roseus DSM 18391.</title>
        <authorList>
            <consortium name="US DOE Joint Genome Institute (JGI-PGF)"/>
            <person name="Lucas S."/>
            <person name="Copeland A."/>
            <person name="Lapidus A."/>
            <person name="Glavina del Rio T."/>
            <person name="Dalin E."/>
            <person name="Tice H."/>
            <person name="Bruce D."/>
            <person name="Goodwin L."/>
            <person name="Pitluck S."/>
            <person name="Peters L."/>
            <person name="Mikhailova N."/>
            <person name="Munk A.C.C."/>
            <person name="Kyrpides N."/>
            <person name="Mavromatis K."/>
            <person name="Ivanova N."/>
            <person name="Brettin T."/>
            <person name="Detter J.C."/>
            <person name="Han C."/>
            <person name="Larimer F."/>
            <person name="Land M."/>
            <person name="Hauser L."/>
            <person name="Markowitz V."/>
            <person name="Cheng J.-F."/>
            <person name="Hugenholtz P."/>
            <person name="Woyke T."/>
            <person name="Wu D."/>
            <person name="Brambilla E."/>
            <person name="Klenk H.-P."/>
            <person name="Eisen J.A."/>
        </authorList>
    </citation>
    <scope>NUCLEOTIDE SEQUENCE [LARGE SCALE GENOMIC DNA]</scope>
    <source>
        <strain evidence="5">DSM 18391 / NRRL B-41598 / KBS 63</strain>
    </source>
</reference>
<dbReference type="HOGENOM" id="CLU_009303_1_0_0"/>
<evidence type="ECO:0000313" key="5">
    <source>
        <dbReference type="Proteomes" id="UP000006056"/>
    </source>
</evidence>
<dbReference type="InterPro" id="IPR052042">
    <property type="entry name" value="Tail_sheath_structural"/>
</dbReference>
<dbReference type="KEGG" id="trs:Terro_2504"/>
<dbReference type="AlphaFoldDB" id="I3ZHN3"/>
<evidence type="ECO:0000259" key="2">
    <source>
        <dbReference type="Pfam" id="PF04984"/>
    </source>
</evidence>
<dbReference type="PANTHER" id="PTHR35861:SF1">
    <property type="entry name" value="PHAGE TAIL SHEATH PROTEIN"/>
    <property type="match status" value="1"/>
</dbReference>
<dbReference type="EMBL" id="CP003379">
    <property type="protein sequence ID" value="AFL88751.1"/>
    <property type="molecule type" value="Genomic_DNA"/>
</dbReference>
<dbReference type="Pfam" id="PF04984">
    <property type="entry name" value="Phage_sheath_1"/>
    <property type="match status" value="1"/>
</dbReference>
<gene>
    <name evidence="4" type="ordered locus">Terro_2504</name>
</gene>
<evidence type="ECO:0000256" key="1">
    <source>
        <dbReference type="ARBA" id="ARBA00008005"/>
    </source>
</evidence>
<dbReference type="OrthoDB" id="9767864at2"/>